<evidence type="ECO:0000256" key="5">
    <source>
        <dbReference type="ARBA" id="ARBA00022692"/>
    </source>
</evidence>
<keyword evidence="8" id="KW-0630">Potassium</keyword>
<dbReference type="InterPro" id="IPR004282">
    <property type="entry name" value="CemA"/>
</dbReference>
<evidence type="ECO:0000313" key="14">
    <source>
        <dbReference type="EMBL" id="KAL3718890.1"/>
    </source>
</evidence>
<keyword evidence="10" id="KW-0406">Ion transport</keyword>
<evidence type="ECO:0000256" key="12">
    <source>
        <dbReference type="ARBA" id="ARBA00043980"/>
    </source>
</evidence>
<evidence type="ECO:0000256" key="2">
    <source>
        <dbReference type="ARBA" id="ARBA00022448"/>
    </source>
</evidence>
<comment type="similarity">
    <text evidence="12">Belongs to the CemA family.</text>
</comment>
<dbReference type="GO" id="GO:0006813">
    <property type="term" value="P:potassium ion transport"/>
    <property type="evidence" value="ECO:0007669"/>
    <property type="project" value="UniProtKB-KW"/>
</dbReference>
<dbReference type="Proteomes" id="UP001634007">
    <property type="component" value="Unassembled WGS sequence"/>
</dbReference>
<keyword evidence="9 13" id="KW-1133">Transmembrane helix</keyword>
<accession>A0ABD3IZC9</accession>
<keyword evidence="6" id="KW-1001">Plastid inner membrane</keyword>
<comment type="subcellular location">
    <subcellularLocation>
        <location evidence="1">Membrane</location>
        <topology evidence="1">Multi-pass membrane protein</topology>
    </subcellularLocation>
</comment>
<dbReference type="Pfam" id="PF03040">
    <property type="entry name" value="CemA"/>
    <property type="match status" value="1"/>
</dbReference>
<sequence>MILRLSTNITSFIVLNGYSIMGNEELSILNSWVQEFLYNLNFGFSHNDQIILGLISTFPIIVDTIFRYWIFHYLNYVSPSFVVIYHLMND</sequence>
<organism evidence="14 15">
    <name type="scientific">Eucalyptus globulus</name>
    <name type="common">Tasmanian blue gum</name>
    <dbReference type="NCBI Taxonomy" id="34317"/>
    <lineage>
        <taxon>Eukaryota</taxon>
        <taxon>Viridiplantae</taxon>
        <taxon>Streptophyta</taxon>
        <taxon>Embryophyta</taxon>
        <taxon>Tracheophyta</taxon>
        <taxon>Spermatophyta</taxon>
        <taxon>Magnoliopsida</taxon>
        <taxon>eudicotyledons</taxon>
        <taxon>Gunneridae</taxon>
        <taxon>Pentapetalae</taxon>
        <taxon>rosids</taxon>
        <taxon>malvids</taxon>
        <taxon>Myrtales</taxon>
        <taxon>Myrtaceae</taxon>
        <taxon>Myrtoideae</taxon>
        <taxon>Eucalypteae</taxon>
        <taxon>Eucalyptus</taxon>
    </lineage>
</organism>
<dbReference type="PANTHER" id="PTHR33650">
    <property type="entry name" value="CHLOROPLAST ENVELOPE MEMBRANE PROTEIN-RELATED"/>
    <property type="match status" value="1"/>
</dbReference>
<evidence type="ECO:0000256" key="11">
    <source>
        <dbReference type="ARBA" id="ARBA00023136"/>
    </source>
</evidence>
<dbReference type="GO" id="GO:1902600">
    <property type="term" value="P:proton transmembrane transport"/>
    <property type="evidence" value="ECO:0007669"/>
    <property type="project" value="UniProtKB-KW"/>
</dbReference>
<evidence type="ECO:0000256" key="4">
    <source>
        <dbReference type="ARBA" id="ARBA00022538"/>
    </source>
</evidence>
<name>A0ABD3IZC9_EUCGL</name>
<keyword evidence="5 13" id="KW-0812">Transmembrane</keyword>
<dbReference type="PANTHER" id="PTHR33650:SF2">
    <property type="entry name" value="CHLOROPLAST ENVELOPE MEMBRANE PROTEIN"/>
    <property type="match status" value="1"/>
</dbReference>
<evidence type="ECO:0000256" key="13">
    <source>
        <dbReference type="SAM" id="Phobius"/>
    </source>
</evidence>
<comment type="caution">
    <text evidence="14">The sequence shown here is derived from an EMBL/GenBank/DDBJ whole genome shotgun (WGS) entry which is preliminary data.</text>
</comment>
<gene>
    <name evidence="14" type="ORF">ACJRO7_003919</name>
</gene>
<dbReference type="EMBL" id="JBJKBG010000010">
    <property type="protein sequence ID" value="KAL3718890.1"/>
    <property type="molecule type" value="Genomic_DNA"/>
</dbReference>
<evidence type="ECO:0000256" key="7">
    <source>
        <dbReference type="ARBA" id="ARBA00022781"/>
    </source>
</evidence>
<evidence type="ECO:0000256" key="10">
    <source>
        <dbReference type="ARBA" id="ARBA00023065"/>
    </source>
</evidence>
<keyword evidence="15" id="KW-1185">Reference proteome</keyword>
<keyword evidence="11 13" id="KW-0472">Membrane</keyword>
<keyword evidence="7" id="KW-0375">Hydrogen ion transport</keyword>
<proteinExistence type="inferred from homology"/>
<keyword evidence="4" id="KW-0633">Potassium transport</keyword>
<evidence type="ECO:0000256" key="3">
    <source>
        <dbReference type="ARBA" id="ARBA00022449"/>
    </source>
</evidence>
<evidence type="ECO:0000256" key="8">
    <source>
        <dbReference type="ARBA" id="ARBA00022958"/>
    </source>
</evidence>
<keyword evidence="6" id="KW-0934">Plastid</keyword>
<evidence type="ECO:0000256" key="1">
    <source>
        <dbReference type="ARBA" id="ARBA00004141"/>
    </source>
</evidence>
<dbReference type="GO" id="GO:0016020">
    <property type="term" value="C:membrane"/>
    <property type="evidence" value="ECO:0007669"/>
    <property type="project" value="UniProtKB-SubCell"/>
</dbReference>
<feature type="transmembrane region" description="Helical" evidence="13">
    <location>
        <begin position="50"/>
        <end position="70"/>
    </location>
</feature>
<evidence type="ECO:0008006" key="16">
    <source>
        <dbReference type="Google" id="ProtNLM"/>
    </source>
</evidence>
<evidence type="ECO:0000313" key="15">
    <source>
        <dbReference type="Proteomes" id="UP001634007"/>
    </source>
</evidence>
<dbReference type="GO" id="GO:0015297">
    <property type="term" value="F:antiporter activity"/>
    <property type="evidence" value="ECO:0007669"/>
    <property type="project" value="UniProtKB-KW"/>
</dbReference>
<evidence type="ECO:0000256" key="9">
    <source>
        <dbReference type="ARBA" id="ARBA00022989"/>
    </source>
</evidence>
<evidence type="ECO:0000256" key="6">
    <source>
        <dbReference type="ARBA" id="ARBA00022780"/>
    </source>
</evidence>
<keyword evidence="2" id="KW-0813">Transport</keyword>
<reference evidence="14 15" key="1">
    <citation type="submission" date="2024-11" db="EMBL/GenBank/DDBJ databases">
        <title>Chromosome-level genome assembly of Eucalyptus globulus Labill. provides insights into its genome evolution.</title>
        <authorList>
            <person name="Li X."/>
        </authorList>
    </citation>
    <scope>NUCLEOTIDE SEQUENCE [LARGE SCALE GENOMIC DNA]</scope>
    <source>
        <strain evidence="14">CL2024</strain>
        <tissue evidence="14">Fresh tender leaves</tissue>
    </source>
</reference>
<protein>
    <recommendedName>
        <fullName evidence="16">Chloroplast envelope membrane protein</fullName>
    </recommendedName>
</protein>
<dbReference type="AlphaFoldDB" id="A0ABD3IZC9"/>
<keyword evidence="3" id="KW-0050">Antiport</keyword>